<sequence>MKIWTSEHIFNHPWETVSQAAWQKYPNPLNPAVVGIDVVDRNIRNGILQTQRLICTRWGLPGWVNNLLGGDRTCYVSETSEVDPDKKIMTLQSRNISLCKYLSVDEKLTYSPHPVNQECTLLKQEAVVTVKGIPLSSYMEDLLTSTISVNANKGRMAMEWVISKLNSEVQELTNNAVKSMDELTSSAKKSMDDLTINTKKSVDDIRVAIKRIDGLQTSLNNSIPKL</sequence>
<dbReference type="AlphaFoldDB" id="A0A646QCH7"/>
<evidence type="ECO:0000313" key="2">
    <source>
        <dbReference type="EMBL" id="MUP40348.1"/>
    </source>
</evidence>
<reference evidence="2" key="1">
    <citation type="submission" date="2018-11" db="EMBL/GenBank/DDBJ databases">
        <title>Venom-gland transcriptomics and venom proteomics of the Florida green centipede (Hemiscolopendra marginata) reveal sex-based variation in a centipede venom.</title>
        <authorList>
            <person name="Nystrom G.S."/>
            <person name="Ward M.J."/>
            <person name="Ellsworth S.A."/>
            <person name="Rokyta D.R."/>
        </authorList>
    </citation>
    <scope>NUCLEOTIDE SEQUENCE</scope>
    <source>
        <tissue evidence="2">Venom gland</tissue>
    </source>
</reference>
<evidence type="ECO:0000259" key="1">
    <source>
        <dbReference type="PROSITE" id="PS50904"/>
    </source>
</evidence>
<organism evidence="2">
    <name type="scientific">Hemiscolopendra marginata</name>
    <dbReference type="NCBI Taxonomy" id="943146"/>
    <lineage>
        <taxon>Eukaryota</taxon>
        <taxon>Metazoa</taxon>
        <taxon>Ecdysozoa</taxon>
        <taxon>Arthropoda</taxon>
        <taxon>Myriapoda</taxon>
        <taxon>Chilopoda</taxon>
        <taxon>Pleurostigmophora</taxon>
        <taxon>Scolopendromorpha</taxon>
        <taxon>Scolopendridae</taxon>
        <taxon>Hemiscolopendra</taxon>
    </lineage>
</organism>
<dbReference type="GO" id="GO:0005758">
    <property type="term" value="C:mitochondrial intermembrane space"/>
    <property type="evidence" value="ECO:0007669"/>
    <property type="project" value="InterPro"/>
</dbReference>
<dbReference type="InterPro" id="IPR037365">
    <property type="entry name" value="Slowmo/Ups"/>
</dbReference>
<dbReference type="Pfam" id="PF04707">
    <property type="entry name" value="PRELI"/>
    <property type="match status" value="1"/>
</dbReference>
<accession>A0A646QCH7</accession>
<proteinExistence type="predicted"/>
<dbReference type="PROSITE" id="PS50904">
    <property type="entry name" value="PRELI_MSF1"/>
    <property type="match status" value="1"/>
</dbReference>
<dbReference type="InterPro" id="IPR006797">
    <property type="entry name" value="PRELI/MSF1_dom"/>
</dbReference>
<feature type="domain" description="PRELI/MSF1" evidence="1">
    <location>
        <begin position="1"/>
        <end position="170"/>
    </location>
</feature>
<protein>
    <submittedName>
        <fullName evidence="2">Protein slowmo</fullName>
    </submittedName>
</protein>
<dbReference type="EMBL" id="GHBY01000171">
    <property type="protein sequence ID" value="MUP40348.1"/>
    <property type="molecule type" value="Transcribed_RNA"/>
</dbReference>
<dbReference type="PANTHER" id="PTHR11158">
    <property type="entry name" value="MSF1/PX19 RELATED"/>
    <property type="match status" value="1"/>
</dbReference>
<name>A0A646QCH7_9MYRI</name>